<gene>
    <name evidence="2" type="ORF">FPL14_05485</name>
</gene>
<dbReference type="SUPFAM" id="SSF141868">
    <property type="entry name" value="EAL domain-like"/>
    <property type="match status" value="1"/>
</dbReference>
<feature type="domain" description="EAL" evidence="1">
    <location>
        <begin position="163"/>
        <end position="413"/>
    </location>
</feature>
<dbReference type="AlphaFoldDB" id="A0A7G5BUT3"/>
<sequence>MVLDTMKSSWFGMERLLERIEHHHHIGIIGIDLSEWRSGFSSELWEEGFNWPNWLALSMGRSDLWFGDEVAGHLWLYAELPASLAEEESEPYLRGLAKRVKEAIIAHSGLAGKSFSQSARYRERGIGYAALRDWKRGQLKDSIYRGVLKATGQIRDSLIDQSDWELRLELERLLTESSIKSVYQPIMRLGDGRVFGYEALTRCPEGSLFDGPLSLFQFAERNNMAFALDRLAREKAIRHCPTLGTIQKIFINVTMSIINDPHFVSGQTVNWLNERGLYPGQVVFELTERSSIDDFEAAKKILSHYRRQGYEIAIDDAGAGYSSLQSIVELSPDYIKVDRSLIRMADKDEMKKHMLRTFVRFAKKMNIRTVAEGIERPEELRLLRAMGFDFAQGYLIGRPSEYPGETMVGAFPKA</sequence>
<evidence type="ECO:0000313" key="3">
    <source>
        <dbReference type="Proteomes" id="UP000515679"/>
    </source>
</evidence>
<evidence type="ECO:0000259" key="1">
    <source>
        <dbReference type="PROSITE" id="PS50883"/>
    </source>
</evidence>
<dbReference type="EMBL" id="CP041969">
    <property type="protein sequence ID" value="QMV40717.1"/>
    <property type="molecule type" value="Genomic_DNA"/>
</dbReference>
<protein>
    <submittedName>
        <fullName evidence="2">EAL domain-containing protein</fullName>
    </submittedName>
</protein>
<dbReference type="SMART" id="SM00052">
    <property type="entry name" value="EAL"/>
    <property type="match status" value="1"/>
</dbReference>
<dbReference type="PANTHER" id="PTHR33121:SF76">
    <property type="entry name" value="SIGNALING PROTEIN"/>
    <property type="match status" value="1"/>
</dbReference>
<dbReference type="PROSITE" id="PS50883">
    <property type="entry name" value="EAL"/>
    <property type="match status" value="1"/>
</dbReference>
<dbReference type="CDD" id="cd01948">
    <property type="entry name" value="EAL"/>
    <property type="match status" value="1"/>
</dbReference>
<dbReference type="Gene3D" id="3.20.20.450">
    <property type="entry name" value="EAL domain"/>
    <property type="match status" value="1"/>
</dbReference>
<dbReference type="InterPro" id="IPR035919">
    <property type="entry name" value="EAL_sf"/>
</dbReference>
<evidence type="ECO:0000313" key="2">
    <source>
        <dbReference type="EMBL" id="QMV40717.1"/>
    </source>
</evidence>
<dbReference type="GO" id="GO:0071111">
    <property type="term" value="F:cyclic-guanylate-specific phosphodiesterase activity"/>
    <property type="evidence" value="ECO:0007669"/>
    <property type="project" value="InterPro"/>
</dbReference>
<keyword evidence="3" id="KW-1185">Reference proteome</keyword>
<name>A0A7G5BUT3_9BACL</name>
<dbReference type="PANTHER" id="PTHR33121">
    <property type="entry name" value="CYCLIC DI-GMP PHOSPHODIESTERASE PDEF"/>
    <property type="match status" value="1"/>
</dbReference>
<proteinExistence type="predicted"/>
<organism evidence="2 3">
    <name type="scientific">Cohnella cholangitidis</name>
    <dbReference type="NCBI Taxonomy" id="2598458"/>
    <lineage>
        <taxon>Bacteria</taxon>
        <taxon>Bacillati</taxon>
        <taxon>Bacillota</taxon>
        <taxon>Bacilli</taxon>
        <taxon>Bacillales</taxon>
        <taxon>Paenibacillaceae</taxon>
        <taxon>Cohnella</taxon>
    </lineage>
</organism>
<dbReference type="Pfam" id="PF00563">
    <property type="entry name" value="EAL"/>
    <property type="match status" value="1"/>
</dbReference>
<dbReference type="KEGG" id="cchl:FPL14_05485"/>
<dbReference type="Proteomes" id="UP000515679">
    <property type="component" value="Chromosome"/>
</dbReference>
<dbReference type="InterPro" id="IPR050706">
    <property type="entry name" value="Cyclic-di-GMP_PDE-like"/>
</dbReference>
<accession>A0A7G5BUT3</accession>
<dbReference type="InterPro" id="IPR001633">
    <property type="entry name" value="EAL_dom"/>
</dbReference>
<reference evidence="2 3" key="1">
    <citation type="submission" date="2019-07" db="EMBL/GenBank/DDBJ databases">
        <authorList>
            <person name="Kim J.K."/>
            <person name="Cheong H.-M."/>
            <person name="Choi Y."/>
            <person name="Hwang K.J."/>
            <person name="Lee S."/>
            <person name="Choi C."/>
        </authorList>
    </citation>
    <scope>NUCLEOTIDE SEQUENCE [LARGE SCALE GENOMIC DNA]</scope>
    <source>
        <strain evidence="2 3">KS 22</strain>
    </source>
</reference>